<protein>
    <recommendedName>
        <fullName evidence="4">ABC transporter permease</fullName>
    </recommendedName>
</protein>
<feature type="transmembrane region" description="Helical" evidence="1">
    <location>
        <begin position="21"/>
        <end position="42"/>
    </location>
</feature>
<evidence type="ECO:0000313" key="3">
    <source>
        <dbReference type="Proteomes" id="UP001209713"/>
    </source>
</evidence>
<dbReference type="RefSeq" id="WP_263531355.1">
    <property type="nucleotide sequence ID" value="NZ_JAOVZB010000007.1"/>
</dbReference>
<gene>
    <name evidence="2" type="ORF">OFY17_13965</name>
</gene>
<keyword evidence="1" id="KW-0812">Transmembrane</keyword>
<keyword evidence="1" id="KW-0472">Membrane</keyword>
<dbReference type="EMBL" id="JAOVZB010000007">
    <property type="protein sequence ID" value="MCV2403971.1"/>
    <property type="molecule type" value="Genomic_DNA"/>
</dbReference>
<evidence type="ECO:0000313" key="2">
    <source>
        <dbReference type="EMBL" id="MCV2403971.1"/>
    </source>
</evidence>
<sequence length="134" mass="15562">MKIIKNIIDKVNTPKLRRFALANWLPISGFFTFFIISLWFGFTFLADAIYFNDPDHQDDELKGWMTPKYVELSYELPRPVVLQALGLPEKLDSRVRMGKIASSQGISLEMLTERVRLAASNYRQSQEMQNKDET</sequence>
<comment type="caution">
    <text evidence="2">The sequence shown here is derived from an EMBL/GenBank/DDBJ whole genome shotgun (WGS) entry which is preliminary data.</text>
</comment>
<evidence type="ECO:0008006" key="4">
    <source>
        <dbReference type="Google" id="ProtNLM"/>
    </source>
</evidence>
<organism evidence="2 3">
    <name type="scientific">Marinomonas sargassi</name>
    <dbReference type="NCBI Taxonomy" id="2984494"/>
    <lineage>
        <taxon>Bacteria</taxon>
        <taxon>Pseudomonadati</taxon>
        <taxon>Pseudomonadota</taxon>
        <taxon>Gammaproteobacteria</taxon>
        <taxon>Oceanospirillales</taxon>
        <taxon>Oceanospirillaceae</taxon>
        <taxon>Marinomonas</taxon>
    </lineage>
</organism>
<evidence type="ECO:0000256" key="1">
    <source>
        <dbReference type="SAM" id="Phobius"/>
    </source>
</evidence>
<keyword evidence="1" id="KW-1133">Transmembrane helix</keyword>
<dbReference type="Proteomes" id="UP001209713">
    <property type="component" value="Unassembled WGS sequence"/>
</dbReference>
<reference evidence="2 3" key="1">
    <citation type="submission" date="2022-10" db="EMBL/GenBank/DDBJ databases">
        <title>Marinomonas transparenta sp. nov. and Marinomonas sargassi sp. nov., isolated from marine alga (Sargassum natans (L.) Gaillon).</title>
        <authorList>
            <person name="Wang Y."/>
        </authorList>
    </citation>
    <scope>NUCLEOTIDE SEQUENCE [LARGE SCALE GENOMIC DNA]</scope>
    <source>
        <strain evidence="2 3">C2222</strain>
    </source>
</reference>
<keyword evidence="3" id="KW-1185">Reference proteome</keyword>
<proteinExistence type="predicted"/>
<accession>A0ABT2YVQ9</accession>
<name>A0ABT2YVQ9_9GAMM</name>